<name>A0A9W9J939_9EURO</name>
<organism evidence="5 6">
    <name type="scientific">Penicillium cf. viridicatum</name>
    <dbReference type="NCBI Taxonomy" id="2972119"/>
    <lineage>
        <taxon>Eukaryota</taxon>
        <taxon>Fungi</taxon>
        <taxon>Dikarya</taxon>
        <taxon>Ascomycota</taxon>
        <taxon>Pezizomycotina</taxon>
        <taxon>Eurotiomycetes</taxon>
        <taxon>Eurotiomycetidae</taxon>
        <taxon>Eurotiales</taxon>
        <taxon>Aspergillaceae</taxon>
        <taxon>Penicillium</taxon>
    </lineage>
</organism>
<evidence type="ECO:0000256" key="3">
    <source>
        <dbReference type="ARBA" id="ARBA00023242"/>
    </source>
</evidence>
<evidence type="ECO:0000313" key="5">
    <source>
        <dbReference type="EMBL" id="KAJ5192779.1"/>
    </source>
</evidence>
<dbReference type="Proteomes" id="UP001150942">
    <property type="component" value="Unassembled WGS sequence"/>
</dbReference>
<evidence type="ECO:0000256" key="2">
    <source>
        <dbReference type="ARBA" id="ARBA00023163"/>
    </source>
</evidence>
<dbReference type="InterPro" id="IPR051127">
    <property type="entry name" value="Fungal_SecMet_Regulators"/>
</dbReference>
<evidence type="ECO:0000259" key="4">
    <source>
        <dbReference type="SMART" id="SM00906"/>
    </source>
</evidence>
<dbReference type="OrthoDB" id="2571985at2759"/>
<reference evidence="5" key="1">
    <citation type="submission" date="2022-11" db="EMBL/GenBank/DDBJ databases">
        <authorList>
            <person name="Petersen C."/>
        </authorList>
    </citation>
    <scope>NUCLEOTIDE SEQUENCE</scope>
    <source>
        <strain evidence="5">IBT 20477</strain>
    </source>
</reference>
<keyword evidence="3" id="KW-0539">Nucleus</keyword>
<accession>A0A9W9J939</accession>
<dbReference type="PANTHER" id="PTHR47424">
    <property type="entry name" value="REGULATORY PROTEIN GAL4"/>
    <property type="match status" value="1"/>
</dbReference>
<keyword evidence="2" id="KW-0804">Transcription</keyword>
<dbReference type="GO" id="GO:0005634">
    <property type="term" value="C:nucleus"/>
    <property type="evidence" value="ECO:0007669"/>
    <property type="project" value="TreeGrafter"/>
</dbReference>
<dbReference type="GO" id="GO:0008270">
    <property type="term" value="F:zinc ion binding"/>
    <property type="evidence" value="ECO:0007669"/>
    <property type="project" value="InterPro"/>
</dbReference>
<dbReference type="Pfam" id="PF04082">
    <property type="entry name" value="Fungal_trans"/>
    <property type="match status" value="1"/>
</dbReference>
<dbReference type="GO" id="GO:0000978">
    <property type="term" value="F:RNA polymerase II cis-regulatory region sequence-specific DNA binding"/>
    <property type="evidence" value="ECO:0007669"/>
    <property type="project" value="TreeGrafter"/>
</dbReference>
<proteinExistence type="predicted"/>
<dbReference type="SMART" id="SM00906">
    <property type="entry name" value="Fungal_trans"/>
    <property type="match status" value="1"/>
</dbReference>
<keyword evidence="1" id="KW-0805">Transcription regulation</keyword>
<reference evidence="5" key="2">
    <citation type="journal article" date="2023" name="IMA Fungus">
        <title>Comparative genomic study of the Penicillium genus elucidates a diverse pangenome and 15 lateral gene transfer events.</title>
        <authorList>
            <person name="Petersen C."/>
            <person name="Sorensen T."/>
            <person name="Nielsen M.R."/>
            <person name="Sondergaard T.E."/>
            <person name="Sorensen J.L."/>
            <person name="Fitzpatrick D.A."/>
            <person name="Frisvad J.C."/>
            <person name="Nielsen K.L."/>
        </authorList>
    </citation>
    <scope>NUCLEOTIDE SEQUENCE</scope>
    <source>
        <strain evidence="5">IBT 20477</strain>
    </source>
</reference>
<dbReference type="InterPro" id="IPR007219">
    <property type="entry name" value="XnlR_reg_dom"/>
</dbReference>
<dbReference type="GO" id="GO:0000435">
    <property type="term" value="P:positive regulation of transcription from RNA polymerase II promoter by galactose"/>
    <property type="evidence" value="ECO:0007669"/>
    <property type="project" value="TreeGrafter"/>
</dbReference>
<feature type="domain" description="Xylanolytic transcriptional activator regulatory" evidence="4">
    <location>
        <begin position="144"/>
        <end position="216"/>
    </location>
</feature>
<dbReference type="AlphaFoldDB" id="A0A9W9J939"/>
<comment type="caution">
    <text evidence="5">The sequence shown here is derived from an EMBL/GenBank/DDBJ whole genome shotgun (WGS) entry which is preliminary data.</text>
</comment>
<dbReference type="GO" id="GO:0006351">
    <property type="term" value="P:DNA-templated transcription"/>
    <property type="evidence" value="ECO:0007669"/>
    <property type="project" value="InterPro"/>
</dbReference>
<dbReference type="PANTHER" id="PTHR47424:SF15">
    <property type="entry name" value="ZN(II)2CYS6 TRANSCRIPTION FACTOR (EUROFUNG)"/>
    <property type="match status" value="1"/>
</dbReference>
<gene>
    <name evidence="5" type="ORF">N7449_008921</name>
</gene>
<protein>
    <recommendedName>
        <fullName evidence="4">Xylanolytic transcriptional activator regulatory domain-containing protein</fullName>
    </recommendedName>
</protein>
<sequence>MEIEKTFIGSYFANKHYIHPLLSKGAFMQRCENEAWPISNRQGLFRGATKFAGLYFAVVALGAINASPNETSLLEHFCQQFVDSSQTQRARRGPRFAALDFAKFFFGLAKRTLGDVFESSCLESAQTLLLLSVFRQNSLQPHSCYMYSGMAVRTAAAIGLGSSMSSLPPSARQEARRTWWCIYSHEIEMCCSSGRLDSMKELHYYQTSLPKLKVDADNLDPDAEDNDIAMIPAMVALARIMSEASHQLYHSIRRSMADKSRLAIALDQRLLEWKETLPAFLNLDTHALNDPEWAFKQKLVLRLRYYNTRILIHRPFLVAATANTGTSSPELSVHLHTCLTAARMSINMQYESFMHMIYIRTWWYNTTYALYGSMILLHLILSNYPGLPDDELLEDVEKSLEIFSSMGDIIVARRCAEMLREVLEVARTCLARRRRSPHGPNHSQNQLPRLGGSYSSSTGIINSAQAAATATPLARKHSTPSSTPIRGEIALPSVTLPTYTHELYLDTPSYILEQNTDPDDGDFFFSLFGNGTQTEPDRTRAEMLANLVDPSVLEDFAFGGGNEFSFF</sequence>
<dbReference type="EMBL" id="JAPQKQ010000006">
    <property type="protein sequence ID" value="KAJ5192779.1"/>
    <property type="molecule type" value="Genomic_DNA"/>
</dbReference>
<evidence type="ECO:0000313" key="6">
    <source>
        <dbReference type="Proteomes" id="UP001150942"/>
    </source>
</evidence>
<keyword evidence="6" id="KW-1185">Reference proteome</keyword>
<evidence type="ECO:0000256" key="1">
    <source>
        <dbReference type="ARBA" id="ARBA00023015"/>
    </source>
</evidence>
<dbReference type="GO" id="GO:0000981">
    <property type="term" value="F:DNA-binding transcription factor activity, RNA polymerase II-specific"/>
    <property type="evidence" value="ECO:0007669"/>
    <property type="project" value="TreeGrafter"/>
</dbReference>
<dbReference type="CDD" id="cd12148">
    <property type="entry name" value="fungal_TF_MHR"/>
    <property type="match status" value="1"/>
</dbReference>